<feature type="transmembrane region" description="Helical" evidence="7">
    <location>
        <begin position="49"/>
        <end position="65"/>
    </location>
</feature>
<dbReference type="AlphaFoldDB" id="A0A7K1STP4"/>
<reference evidence="10 11" key="1">
    <citation type="submission" date="2019-12" db="EMBL/GenBank/DDBJ databases">
        <title>Mucilaginibacter sp. HMF7410 genome sequencing and assembly.</title>
        <authorList>
            <person name="Kang H."/>
            <person name="Cha I."/>
            <person name="Kim H."/>
            <person name="Joh K."/>
        </authorList>
    </citation>
    <scope>NUCLEOTIDE SEQUENCE [LARGE SCALE GENOMIC DNA]</scope>
    <source>
        <strain evidence="10 11">HMF7410</strain>
    </source>
</reference>
<evidence type="ECO:0000259" key="9">
    <source>
        <dbReference type="PROSITE" id="PS50110"/>
    </source>
</evidence>
<feature type="transmembrane region" description="Helical" evidence="7">
    <location>
        <begin position="158"/>
        <end position="180"/>
    </location>
</feature>
<dbReference type="EC" id="2.7.13.3" evidence="2"/>
<feature type="domain" description="Histidine kinase" evidence="8">
    <location>
        <begin position="206"/>
        <end position="427"/>
    </location>
</feature>
<dbReference type="PROSITE" id="PS50110">
    <property type="entry name" value="RESPONSE_REGULATORY"/>
    <property type="match status" value="1"/>
</dbReference>
<evidence type="ECO:0000256" key="2">
    <source>
        <dbReference type="ARBA" id="ARBA00012438"/>
    </source>
</evidence>
<dbReference type="InterPro" id="IPR001789">
    <property type="entry name" value="Sig_transdc_resp-reg_receiver"/>
</dbReference>
<dbReference type="SMART" id="SM00387">
    <property type="entry name" value="HATPase_c"/>
    <property type="match status" value="1"/>
</dbReference>
<dbReference type="PRINTS" id="PR00344">
    <property type="entry name" value="BCTRLSENSOR"/>
</dbReference>
<dbReference type="PANTHER" id="PTHR43047:SF72">
    <property type="entry name" value="OSMOSENSING HISTIDINE PROTEIN KINASE SLN1"/>
    <property type="match status" value="1"/>
</dbReference>
<dbReference type="InterPro" id="IPR003594">
    <property type="entry name" value="HATPase_dom"/>
</dbReference>
<dbReference type="FunFam" id="3.30.565.10:FF:000010">
    <property type="entry name" value="Sensor histidine kinase RcsC"/>
    <property type="match status" value="1"/>
</dbReference>
<organism evidence="10 11">
    <name type="scientific">Mucilaginibacter arboris</name>
    <dbReference type="NCBI Taxonomy" id="2682090"/>
    <lineage>
        <taxon>Bacteria</taxon>
        <taxon>Pseudomonadati</taxon>
        <taxon>Bacteroidota</taxon>
        <taxon>Sphingobacteriia</taxon>
        <taxon>Sphingobacteriales</taxon>
        <taxon>Sphingobacteriaceae</taxon>
        <taxon>Mucilaginibacter</taxon>
    </lineage>
</organism>
<dbReference type="SUPFAM" id="SSF47384">
    <property type="entry name" value="Homodimeric domain of signal transducing histidine kinase"/>
    <property type="match status" value="1"/>
</dbReference>
<keyword evidence="7" id="KW-1133">Transmembrane helix</keyword>
<comment type="caution">
    <text evidence="10">The sequence shown here is derived from an EMBL/GenBank/DDBJ whole genome shotgun (WGS) entry which is preliminary data.</text>
</comment>
<dbReference type="InterPro" id="IPR005467">
    <property type="entry name" value="His_kinase_dom"/>
</dbReference>
<keyword evidence="4" id="KW-0808">Transferase</keyword>
<keyword evidence="5" id="KW-0418">Kinase</keyword>
<sequence>MPLITKTSLLSIFDLRNVSKRAYIIYSIAFAAGFILSAVYYSLNLNKSCISTALFCFCLGAVMVLKKLGILNKIEYYFLLIVSAHLIISVIVEGAQSGQCFYYFPLLIGIPVIIDFEKSNYKTLFFNFSITVISFLVCLFLGLYTFPMEPVPHAAQAKIYLCNALTSIIMTASFAGAFIFSQKLNFEELIEEKNNTISSRTRFLSTMGHELRTPLNGVLGAVNLLKEEKYLADDNEYFRILKYCSGHMLNLVNDILDFNKIEAGKLEIHPIELNLKQLITDSTLPFYNSFEEKNLQLMVDIAPELDAFVLGDDIRIIQILNNLLSNALKFTAKGYVKLSLLCMQKSNNKLRTKFIVEDTGLGIDKEDQSKIFESFWQVYDSSTRKYNGTGLGLSICLRLLELMNSSLKLKSEKGKGSIFSFEIEFELLTKQTSSLTGIKQGPEDLEGLRILVAEDNKINMMIAKKILTGYKASITCVFDGQEALDALELDANYSLILMDLEMPVMNGFTAITHVKTLYPTIPVLAFTASLIDQEMLADLLTSGFTDFIPKPFEPHQMFNLIKKYAVLSVANAPVIF</sequence>
<feature type="modified residue" description="4-aspartylphosphate" evidence="6">
    <location>
        <position position="499"/>
    </location>
</feature>
<dbReference type="Pfam" id="PF00512">
    <property type="entry name" value="HisKA"/>
    <property type="match status" value="1"/>
</dbReference>
<dbReference type="GO" id="GO:0000155">
    <property type="term" value="F:phosphorelay sensor kinase activity"/>
    <property type="evidence" value="ECO:0007669"/>
    <property type="project" value="InterPro"/>
</dbReference>
<keyword evidence="11" id="KW-1185">Reference proteome</keyword>
<dbReference type="Pfam" id="PF02518">
    <property type="entry name" value="HATPase_c"/>
    <property type="match status" value="1"/>
</dbReference>
<feature type="domain" description="Response regulatory" evidence="9">
    <location>
        <begin position="449"/>
        <end position="565"/>
    </location>
</feature>
<dbReference type="SMART" id="SM00388">
    <property type="entry name" value="HisKA"/>
    <property type="match status" value="1"/>
</dbReference>
<evidence type="ECO:0000313" key="11">
    <source>
        <dbReference type="Proteomes" id="UP000462014"/>
    </source>
</evidence>
<evidence type="ECO:0000256" key="1">
    <source>
        <dbReference type="ARBA" id="ARBA00000085"/>
    </source>
</evidence>
<dbReference type="InterPro" id="IPR036890">
    <property type="entry name" value="HATPase_C_sf"/>
</dbReference>
<dbReference type="GO" id="GO:0005886">
    <property type="term" value="C:plasma membrane"/>
    <property type="evidence" value="ECO:0007669"/>
    <property type="project" value="TreeGrafter"/>
</dbReference>
<dbReference type="InterPro" id="IPR011006">
    <property type="entry name" value="CheY-like_superfamily"/>
</dbReference>
<evidence type="ECO:0000256" key="3">
    <source>
        <dbReference type="ARBA" id="ARBA00022553"/>
    </source>
</evidence>
<evidence type="ECO:0000313" key="10">
    <source>
        <dbReference type="EMBL" id="MVN20675.1"/>
    </source>
</evidence>
<dbReference type="SUPFAM" id="SSF52172">
    <property type="entry name" value="CheY-like"/>
    <property type="match status" value="1"/>
</dbReference>
<feature type="transmembrane region" description="Helical" evidence="7">
    <location>
        <begin position="124"/>
        <end position="146"/>
    </location>
</feature>
<dbReference type="CDD" id="cd00082">
    <property type="entry name" value="HisKA"/>
    <property type="match status" value="1"/>
</dbReference>
<feature type="transmembrane region" description="Helical" evidence="7">
    <location>
        <begin position="77"/>
        <end position="95"/>
    </location>
</feature>
<dbReference type="SMART" id="SM00448">
    <property type="entry name" value="REC"/>
    <property type="match status" value="1"/>
</dbReference>
<dbReference type="CDD" id="cd16922">
    <property type="entry name" value="HATPase_EvgS-ArcB-TorS-like"/>
    <property type="match status" value="1"/>
</dbReference>
<evidence type="ECO:0000256" key="6">
    <source>
        <dbReference type="PROSITE-ProRule" id="PRU00169"/>
    </source>
</evidence>
<protein>
    <recommendedName>
        <fullName evidence="2">histidine kinase</fullName>
        <ecNumber evidence="2">2.7.13.3</ecNumber>
    </recommendedName>
</protein>
<dbReference type="Pfam" id="PF00072">
    <property type="entry name" value="Response_reg"/>
    <property type="match status" value="1"/>
</dbReference>
<evidence type="ECO:0000256" key="4">
    <source>
        <dbReference type="ARBA" id="ARBA00022679"/>
    </source>
</evidence>
<dbReference type="InterPro" id="IPR036097">
    <property type="entry name" value="HisK_dim/P_sf"/>
</dbReference>
<dbReference type="SUPFAM" id="SSF55874">
    <property type="entry name" value="ATPase domain of HSP90 chaperone/DNA topoisomerase II/histidine kinase"/>
    <property type="match status" value="1"/>
</dbReference>
<dbReference type="InterPro" id="IPR004358">
    <property type="entry name" value="Sig_transdc_His_kin-like_C"/>
</dbReference>
<keyword evidence="7" id="KW-0472">Membrane</keyword>
<comment type="catalytic activity">
    <reaction evidence="1">
        <text>ATP + protein L-histidine = ADP + protein N-phospho-L-histidine.</text>
        <dbReference type="EC" id="2.7.13.3"/>
    </reaction>
</comment>
<feature type="transmembrane region" description="Helical" evidence="7">
    <location>
        <begin position="21"/>
        <end position="43"/>
    </location>
</feature>
<dbReference type="Gene3D" id="1.10.287.130">
    <property type="match status" value="1"/>
</dbReference>
<dbReference type="InterPro" id="IPR003661">
    <property type="entry name" value="HisK_dim/P_dom"/>
</dbReference>
<dbReference type="PROSITE" id="PS50109">
    <property type="entry name" value="HIS_KIN"/>
    <property type="match status" value="1"/>
</dbReference>
<evidence type="ECO:0000259" key="8">
    <source>
        <dbReference type="PROSITE" id="PS50109"/>
    </source>
</evidence>
<name>A0A7K1STP4_9SPHI</name>
<keyword evidence="3 6" id="KW-0597">Phosphoprotein</keyword>
<proteinExistence type="predicted"/>
<evidence type="ECO:0000256" key="7">
    <source>
        <dbReference type="SAM" id="Phobius"/>
    </source>
</evidence>
<dbReference type="GO" id="GO:0009927">
    <property type="term" value="F:histidine phosphotransfer kinase activity"/>
    <property type="evidence" value="ECO:0007669"/>
    <property type="project" value="TreeGrafter"/>
</dbReference>
<accession>A0A7K1STP4</accession>
<evidence type="ECO:0000256" key="5">
    <source>
        <dbReference type="ARBA" id="ARBA00022777"/>
    </source>
</evidence>
<dbReference type="Proteomes" id="UP000462014">
    <property type="component" value="Unassembled WGS sequence"/>
</dbReference>
<gene>
    <name evidence="10" type="ORF">GO621_03890</name>
</gene>
<keyword evidence="7" id="KW-0812">Transmembrane</keyword>
<dbReference type="PANTHER" id="PTHR43047">
    <property type="entry name" value="TWO-COMPONENT HISTIDINE PROTEIN KINASE"/>
    <property type="match status" value="1"/>
</dbReference>
<dbReference type="Gene3D" id="3.30.565.10">
    <property type="entry name" value="Histidine kinase-like ATPase, C-terminal domain"/>
    <property type="match status" value="1"/>
</dbReference>
<dbReference type="Gene3D" id="3.40.50.2300">
    <property type="match status" value="1"/>
</dbReference>
<dbReference type="CDD" id="cd17546">
    <property type="entry name" value="REC_hyHK_CKI1_RcsC-like"/>
    <property type="match status" value="1"/>
</dbReference>
<dbReference type="EMBL" id="WPIK01000003">
    <property type="protein sequence ID" value="MVN20675.1"/>
    <property type="molecule type" value="Genomic_DNA"/>
</dbReference>